<dbReference type="InterPro" id="IPR047057">
    <property type="entry name" value="MerR_fam"/>
</dbReference>
<dbReference type="Pfam" id="PF13411">
    <property type="entry name" value="MerR_1"/>
    <property type="match status" value="1"/>
</dbReference>
<evidence type="ECO:0000256" key="2">
    <source>
        <dbReference type="ARBA" id="ARBA00023015"/>
    </source>
</evidence>
<dbReference type="AlphaFoldDB" id="A0A6J4UBU6"/>
<accession>A0A6J4UBU6</accession>
<dbReference type="GO" id="GO:0003700">
    <property type="term" value="F:DNA-binding transcription factor activity"/>
    <property type="evidence" value="ECO:0007669"/>
    <property type="project" value="InterPro"/>
</dbReference>
<evidence type="ECO:0000256" key="3">
    <source>
        <dbReference type="ARBA" id="ARBA00023125"/>
    </source>
</evidence>
<dbReference type="SMART" id="SM00422">
    <property type="entry name" value="HTH_MERR"/>
    <property type="match status" value="1"/>
</dbReference>
<dbReference type="GO" id="GO:0003677">
    <property type="term" value="F:DNA binding"/>
    <property type="evidence" value="ECO:0007669"/>
    <property type="project" value="UniProtKB-KW"/>
</dbReference>
<gene>
    <name evidence="6" type="ORF">AVDCRST_MAG19-401</name>
</gene>
<reference evidence="6" key="1">
    <citation type="submission" date="2020-02" db="EMBL/GenBank/DDBJ databases">
        <authorList>
            <person name="Meier V. D."/>
        </authorList>
    </citation>
    <scope>NUCLEOTIDE SEQUENCE</scope>
    <source>
        <strain evidence="6">AVDCRST_MAG19</strain>
    </source>
</reference>
<evidence type="ECO:0000313" key="6">
    <source>
        <dbReference type="EMBL" id="CAA9545211.1"/>
    </source>
</evidence>
<dbReference type="SUPFAM" id="SSF46955">
    <property type="entry name" value="Putative DNA-binding domain"/>
    <property type="match status" value="1"/>
</dbReference>
<sequence length="141" mass="15722">MPSPHQYSIADLEAETGFNARTIRYYITQGLLSPAHGRGPSAAYDLGHLLRLRMIAMLKAAYLPLDEIKARLAELSDSEVAAMLKVETEPPEDRWRRVQLHADIELHVRERAGGRDAALDEAVDLIVGLSRPVIDRLENPS</sequence>
<organism evidence="6">
    <name type="scientific">uncultured Thermomicrobiales bacterium</name>
    <dbReference type="NCBI Taxonomy" id="1645740"/>
    <lineage>
        <taxon>Bacteria</taxon>
        <taxon>Pseudomonadati</taxon>
        <taxon>Thermomicrobiota</taxon>
        <taxon>Thermomicrobia</taxon>
        <taxon>Thermomicrobiales</taxon>
        <taxon>environmental samples</taxon>
    </lineage>
</organism>
<dbReference type="EMBL" id="CADCWL010000011">
    <property type="protein sequence ID" value="CAA9545211.1"/>
    <property type="molecule type" value="Genomic_DNA"/>
</dbReference>
<feature type="domain" description="HTH merR-type" evidence="5">
    <location>
        <begin position="7"/>
        <end position="75"/>
    </location>
</feature>
<evidence type="ECO:0000256" key="1">
    <source>
        <dbReference type="ARBA" id="ARBA00022491"/>
    </source>
</evidence>
<proteinExistence type="predicted"/>
<keyword evidence="1" id="KW-0678">Repressor</keyword>
<dbReference type="InterPro" id="IPR000551">
    <property type="entry name" value="MerR-type_HTH_dom"/>
</dbReference>
<keyword evidence="4" id="KW-0804">Transcription</keyword>
<keyword evidence="2" id="KW-0805">Transcription regulation</keyword>
<dbReference type="PANTHER" id="PTHR30204:SF69">
    <property type="entry name" value="MERR-FAMILY TRANSCRIPTIONAL REGULATOR"/>
    <property type="match status" value="1"/>
</dbReference>
<evidence type="ECO:0000256" key="4">
    <source>
        <dbReference type="ARBA" id="ARBA00023163"/>
    </source>
</evidence>
<evidence type="ECO:0000259" key="5">
    <source>
        <dbReference type="SMART" id="SM00422"/>
    </source>
</evidence>
<keyword evidence="3" id="KW-0238">DNA-binding</keyword>
<dbReference type="PANTHER" id="PTHR30204">
    <property type="entry name" value="REDOX-CYCLING DRUG-SENSING TRANSCRIPTIONAL ACTIVATOR SOXR"/>
    <property type="match status" value="1"/>
</dbReference>
<dbReference type="InterPro" id="IPR009061">
    <property type="entry name" value="DNA-bd_dom_put_sf"/>
</dbReference>
<protein>
    <recommendedName>
        <fullName evidence="5">HTH merR-type domain-containing protein</fullName>
    </recommendedName>
</protein>
<dbReference type="CDD" id="cd00592">
    <property type="entry name" value="HTH_MerR-like"/>
    <property type="match status" value="1"/>
</dbReference>
<name>A0A6J4UBU6_9BACT</name>
<dbReference type="Gene3D" id="1.10.1660.10">
    <property type="match status" value="1"/>
</dbReference>